<dbReference type="Pfam" id="PF13977">
    <property type="entry name" value="TetR_C_6"/>
    <property type="match status" value="1"/>
</dbReference>
<evidence type="ECO:0000256" key="5">
    <source>
        <dbReference type="PROSITE-ProRule" id="PRU00335"/>
    </source>
</evidence>
<keyword evidence="1" id="KW-0678">Repressor</keyword>
<dbReference type="Gene3D" id="1.10.357.10">
    <property type="entry name" value="Tetracycline Repressor, domain 2"/>
    <property type="match status" value="1"/>
</dbReference>
<feature type="DNA-binding region" description="H-T-H motif" evidence="5">
    <location>
        <begin position="73"/>
        <end position="92"/>
    </location>
</feature>
<dbReference type="Proteomes" id="UP000284333">
    <property type="component" value="Unassembled WGS sequence"/>
</dbReference>
<dbReference type="SUPFAM" id="SSF48498">
    <property type="entry name" value="Tetracyclin repressor-like, C-terminal domain"/>
    <property type="match status" value="1"/>
</dbReference>
<reference evidence="7 8" key="1">
    <citation type="submission" date="2018-11" db="EMBL/GenBank/DDBJ databases">
        <title>Rhodococcus spongicola sp. nov. and Rhodococcus xishaensis sp. nov. from marine sponges.</title>
        <authorList>
            <person name="Li L."/>
            <person name="Lin H.W."/>
        </authorList>
    </citation>
    <scope>NUCLEOTIDE SEQUENCE [LARGE SCALE GENOMIC DNA]</scope>
    <source>
        <strain evidence="7 8">LHW50502</strain>
    </source>
</reference>
<dbReference type="InterPro" id="IPR036271">
    <property type="entry name" value="Tet_transcr_reg_TetR-rel_C_sf"/>
</dbReference>
<dbReference type="AlphaFoldDB" id="A0A3S3E6T1"/>
<gene>
    <name evidence="7" type="ORF">EF834_04575</name>
</gene>
<organism evidence="7 8">
    <name type="scientific">Rhodococcus spongiicola</name>
    <dbReference type="NCBI Taxonomy" id="2487352"/>
    <lineage>
        <taxon>Bacteria</taxon>
        <taxon>Bacillati</taxon>
        <taxon>Actinomycetota</taxon>
        <taxon>Actinomycetes</taxon>
        <taxon>Mycobacteriales</taxon>
        <taxon>Nocardiaceae</taxon>
        <taxon>Rhodococcus</taxon>
    </lineage>
</organism>
<accession>A0A3S3E6T1</accession>
<name>A0A3S3E6T1_9NOCA</name>
<keyword evidence="3 5" id="KW-0238">DNA-binding</keyword>
<comment type="caution">
    <text evidence="7">The sequence shown here is derived from an EMBL/GenBank/DDBJ whole genome shotgun (WGS) entry which is preliminary data.</text>
</comment>
<dbReference type="InterPro" id="IPR009057">
    <property type="entry name" value="Homeodomain-like_sf"/>
</dbReference>
<dbReference type="PANTHER" id="PTHR30055:SF234">
    <property type="entry name" value="HTH-TYPE TRANSCRIPTIONAL REGULATOR BETI"/>
    <property type="match status" value="1"/>
</dbReference>
<dbReference type="PRINTS" id="PR00455">
    <property type="entry name" value="HTHTETR"/>
</dbReference>
<sequence length="239" mass="25571">MSVLLGSITSPRSISRDPNGLSTRQVVNTVGIVSEVRQDGVPSTVRPGRDVVRARILAAAAEEFVDRGFQGARLAEIARRAGFTKGAVYSNFESKQDLFVELFEQRWLDLMGRVAGEIAGLGLADAVGKGGAAIASALVADPEWSLLVLEFGVQAVRDPQVRQAYQRERRLLRGKLIELIADRAREWGVDMDVHTTALSLTALISGLVLEHAVDPEEVDEQAIGAAVTALFAGAVARAG</sequence>
<feature type="domain" description="HTH tetR-type" evidence="6">
    <location>
        <begin position="50"/>
        <end position="110"/>
    </location>
</feature>
<evidence type="ECO:0000313" key="7">
    <source>
        <dbReference type="EMBL" id="RVW06670.1"/>
    </source>
</evidence>
<dbReference type="PANTHER" id="PTHR30055">
    <property type="entry name" value="HTH-TYPE TRANSCRIPTIONAL REGULATOR RUTR"/>
    <property type="match status" value="1"/>
</dbReference>
<dbReference type="OrthoDB" id="7252896at2"/>
<dbReference type="GO" id="GO:0003700">
    <property type="term" value="F:DNA-binding transcription factor activity"/>
    <property type="evidence" value="ECO:0007669"/>
    <property type="project" value="TreeGrafter"/>
</dbReference>
<dbReference type="PROSITE" id="PS50977">
    <property type="entry name" value="HTH_TETR_2"/>
    <property type="match status" value="1"/>
</dbReference>
<evidence type="ECO:0000256" key="3">
    <source>
        <dbReference type="ARBA" id="ARBA00023125"/>
    </source>
</evidence>
<dbReference type="Pfam" id="PF00440">
    <property type="entry name" value="TetR_N"/>
    <property type="match status" value="1"/>
</dbReference>
<dbReference type="EMBL" id="RKLN01000001">
    <property type="protein sequence ID" value="RVW06670.1"/>
    <property type="molecule type" value="Genomic_DNA"/>
</dbReference>
<dbReference type="InterPro" id="IPR001647">
    <property type="entry name" value="HTH_TetR"/>
</dbReference>
<keyword evidence="4" id="KW-0804">Transcription</keyword>
<dbReference type="SUPFAM" id="SSF46689">
    <property type="entry name" value="Homeodomain-like"/>
    <property type="match status" value="1"/>
</dbReference>
<keyword evidence="2" id="KW-0805">Transcription regulation</keyword>
<evidence type="ECO:0000313" key="8">
    <source>
        <dbReference type="Proteomes" id="UP000284333"/>
    </source>
</evidence>
<evidence type="ECO:0000256" key="1">
    <source>
        <dbReference type="ARBA" id="ARBA00022491"/>
    </source>
</evidence>
<evidence type="ECO:0000256" key="4">
    <source>
        <dbReference type="ARBA" id="ARBA00023163"/>
    </source>
</evidence>
<evidence type="ECO:0000256" key="2">
    <source>
        <dbReference type="ARBA" id="ARBA00023015"/>
    </source>
</evidence>
<dbReference type="InterPro" id="IPR039538">
    <property type="entry name" value="BetI_C"/>
</dbReference>
<dbReference type="GO" id="GO:0000976">
    <property type="term" value="F:transcription cis-regulatory region binding"/>
    <property type="evidence" value="ECO:0007669"/>
    <property type="project" value="TreeGrafter"/>
</dbReference>
<protein>
    <submittedName>
        <fullName evidence="7">TetR/AcrR family transcriptional regulator</fullName>
    </submittedName>
</protein>
<dbReference type="InterPro" id="IPR050109">
    <property type="entry name" value="HTH-type_TetR-like_transc_reg"/>
</dbReference>
<evidence type="ECO:0000259" key="6">
    <source>
        <dbReference type="PROSITE" id="PS50977"/>
    </source>
</evidence>
<keyword evidence="8" id="KW-1185">Reference proteome</keyword>
<proteinExistence type="predicted"/>